<dbReference type="RefSeq" id="WP_345002491.1">
    <property type="nucleotide sequence ID" value="NZ_BAAAXV010000011.1"/>
</dbReference>
<evidence type="ECO:0000256" key="1">
    <source>
        <dbReference type="SAM" id="MobiDB-lite"/>
    </source>
</evidence>
<accession>A0ABV5RUI2</accession>
<proteinExistence type="predicted"/>
<comment type="caution">
    <text evidence="2">The sequence shown here is derived from an EMBL/GenBank/DDBJ whole genome shotgun (WGS) entry which is preliminary data.</text>
</comment>
<evidence type="ECO:0000313" key="3">
    <source>
        <dbReference type="Proteomes" id="UP001589532"/>
    </source>
</evidence>
<evidence type="ECO:0000313" key="2">
    <source>
        <dbReference type="EMBL" id="MFB9622970.1"/>
    </source>
</evidence>
<feature type="region of interest" description="Disordered" evidence="1">
    <location>
        <begin position="1"/>
        <end position="22"/>
    </location>
</feature>
<gene>
    <name evidence="2" type="ORF">ACFFSA_07735</name>
</gene>
<sequence>MPEPMRPGRSNALRMASSQLPHQRLMDIDARMETAAARPVIVPSETPPTRSTR</sequence>
<dbReference type="EMBL" id="JBHMBW010000004">
    <property type="protein sequence ID" value="MFB9622970.1"/>
    <property type="molecule type" value="Genomic_DNA"/>
</dbReference>
<protein>
    <submittedName>
        <fullName evidence="2">Uncharacterized protein</fullName>
    </submittedName>
</protein>
<dbReference type="Proteomes" id="UP001589532">
    <property type="component" value="Unassembled WGS sequence"/>
</dbReference>
<name>A0ABV5RUI2_9ACTN</name>
<organism evidence="2 3">
    <name type="scientific">Nonomuraea helvata</name>
    <dbReference type="NCBI Taxonomy" id="37484"/>
    <lineage>
        <taxon>Bacteria</taxon>
        <taxon>Bacillati</taxon>
        <taxon>Actinomycetota</taxon>
        <taxon>Actinomycetes</taxon>
        <taxon>Streptosporangiales</taxon>
        <taxon>Streptosporangiaceae</taxon>
        <taxon>Nonomuraea</taxon>
    </lineage>
</organism>
<keyword evidence="3" id="KW-1185">Reference proteome</keyword>
<reference evidence="2 3" key="1">
    <citation type="submission" date="2024-09" db="EMBL/GenBank/DDBJ databases">
        <authorList>
            <person name="Sun Q."/>
            <person name="Mori K."/>
        </authorList>
    </citation>
    <scope>NUCLEOTIDE SEQUENCE [LARGE SCALE GENOMIC DNA]</scope>
    <source>
        <strain evidence="2 3">JCM 3143</strain>
    </source>
</reference>